<dbReference type="GO" id="GO:0005634">
    <property type="term" value="C:nucleus"/>
    <property type="evidence" value="ECO:0007669"/>
    <property type="project" value="TreeGrafter"/>
</dbReference>
<dbReference type="PhylomeDB" id="A0A0G4GSK7"/>
<protein>
    <submittedName>
        <fullName evidence="4">Uncharacterized protein</fullName>
    </submittedName>
</protein>
<dbReference type="InterPro" id="IPR032675">
    <property type="entry name" value="LRR_dom_sf"/>
</dbReference>
<gene>
    <name evidence="4" type="ORF">Cvel_23210</name>
</gene>
<dbReference type="GO" id="GO:0005096">
    <property type="term" value="F:GTPase activator activity"/>
    <property type="evidence" value="ECO:0007669"/>
    <property type="project" value="UniProtKB-KW"/>
</dbReference>
<dbReference type="AlphaFoldDB" id="A0A0G4GSK7"/>
<dbReference type="EMBL" id="CDMZ01001509">
    <property type="protein sequence ID" value="CEM33647.1"/>
    <property type="molecule type" value="Genomic_DNA"/>
</dbReference>
<proteinExistence type="predicted"/>
<evidence type="ECO:0000256" key="1">
    <source>
        <dbReference type="ARBA" id="ARBA00022468"/>
    </source>
</evidence>
<dbReference type="Gene3D" id="3.80.10.10">
    <property type="entry name" value="Ribonuclease Inhibitor"/>
    <property type="match status" value="1"/>
</dbReference>
<keyword evidence="3" id="KW-0677">Repeat</keyword>
<dbReference type="PANTHER" id="PTHR24113:SF12">
    <property type="entry name" value="RAN GTPASE-ACTIVATING PROTEIN 1"/>
    <property type="match status" value="1"/>
</dbReference>
<name>A0A0G4GSK7_9ALVE</name>
<dbReference type="GO" id="GO:0005829">
    <property type="term" value="C:cytosol"/>
    <property type="evidence" value="ECO:0007669"/>
    <property type="project" value="TreeGrafter"/>
</dbReference>
<dbReference type="SMART" id="SM00368">
    <property type="entry name" value="LRR_RI"/>
    <property type="match status" value="2"/>
</dbReference>
<organism evidence="4">
    <name type="scientific">Chromera velia CCMP2878</name>
    <dbReference type="NCBI Taxonomy" id="1169474"/>
    <lineage>
        <taxon>Eukaryota</taxon>
        <taxon>Sar</taxon>
        <taxon>Alveolata</taxon>
        <taxon>Colpodellida</taxon>
        <taxon>Chromeraceae</taxon>
        <taxon>Chromera</taxon>
    </lineage>
</organism>
<evidence type="ECO:0000256" key="2">
    <source>
        <dbReference type="ARBA" id="ARBA00022614"/>
    </source>
</evidence>
<dbReference type="GO" id="GO:0006913">
    <property type="term" value="P:nucleocytoplasmic transport"/>
    <property type="evidence" value="ECO:0007669"/>
    <property type="project" value="TreeGrafter"/>
</dbReference>
<evidence type="ECO:0000256" key="3">
    <source>
        <dbReference type="ARBA" id="ARBA00022737"/>
    </source>
</evidence>
<dbReference type="VEuPathDB" id="CryptoDB:Cvel_23210"/>
<keyword evidence="2" id="KW-0433">Leucine-rich repeat</keyword>
<accession>A0A0G4GSK7</accession>
<dbReference type="GO" id="GO:0031267">
    <property type="term" value="F:small GTPase binding"/>
    <property type="evidence" value="ECO:0007669"/>
    <property type="project" value="TreeGrafter"/>
</dbReference>
<dbReference type="GO" id="GO:0048471">
    <property type="term" value="C:perinuclear region of cytoplasm"/>
    <property type="evidence" value="ECO:0007669"/>
    <property type="project" value="TreeGrafter"/>
</dbReference>
<dbReference type="PANTHER" id="PTHR24113">
    <property type="entry name" value="RAN GTPASE-ACTIVATING PROTEIN 1"/>
    <property type="match status" value="1"/>
</dbReference>
<evidence type="ECO:0000313" key="4">
    <source>
        <dbReference type="EMBL" id="CEM33647.1"/>
    </source>
</evidence>
<reference evidence="4" key="1">
    <citation type="submission" date="2014-11" db="EMBL/GenBank/DDBJ databases">
        <authorList>
            <person name="Otto D Thomas"/>
            <person name="Naeem Raeece"/>
        </authorList>
    </citation>
    <scope>NUCLEOTIDE SEQUENCE</scope>
</reference>
<dbReference type="SUPFAM" id="SSF52047">
    <property type="entry name" value="RNI-like"/>
    <property type="match status" value="1"/>
</dbReference>
<keyword evidence="1" id="KW-0343">GTPase activation</keyword>
<sequence>MDSVLVKGPGLPLFLRSLDRLNSQHDRGEGDGGGQRWDGRLRKFIFAEGSLGPDEAPIIFPLLLRGLESLSLKGNAIGIEGMKALAEEIRSGRASSLRILDLQDVGLSEEFMRAFCEAIKERPFRVKTLKMSGKSLDDEALKVFISALSVDSLPYVRHLVMAACGVSPEGWAEFFTKVVGEGHLRTLESICLERNAGLCSCLGAVGGFLRSDVVPCLKNLNLMTEEGIGDGVGTEKFLSALSAPTGGPPLEDVQVHLRNLNEKSVRALGAGQHSTLLSELSGCGWASLQ</sequence>
<dbReference type="InterPro" id="IPR027038">
    <property type="entry name" value="RanGap"/>
</dbReference>